<feature type="transmembrane region" description="Helical" evidence="3">
    <location>
        <begin position="71"/>
        <end position="90"/>
    </location>
</feature>
<dbReference type="EMBL" id="CP073100">
    <property type="protein sequence ID" value="QUE51847.1"/>
    <property type="molecule type" value="Genomic_DNA"/>
</dbReference>
<dbReference type="Pfam" id="PF13646">
    <property type="entry name" value="HEAT_2"/>
    <property type="match status" value="1"/>
</dbReference>
<dbReference type="InterPro" id="IPR010177">
    <property type="entry name" value="Paired_CXXCH_1"/>
</dbReference>
<evidence type="ECO:0000259" key="5">
    <source>
        <dbReference type="Pfam" id="PF13435"/>
    </source>
</evidence>
<accession>A0A975J0M7</accession>
<evidence type="ECO:0000256" key="1">
    <source>
        <dbReference type="ARBA" id="ARBA00022729"/>
    </source>
</evidence>
<dbReference type="SUPFAM" id="SSF48452">
    <property type="entry name" value="TPR-like"/>
    <property type="match status" value="1"/>
</dbReference>
<evidence type="ECO:0000256" key="3">
    <source>
        <dbReference type="SAM" id="Phobius"/>
    </source>
</evidence>
<dbReference type="PANTHER" id="PTHR35038">
    <property type="entry name" value="DISSIMILATORY SULFITE REDUCTASE SIRA"/>
    <property type="match status" value="1"/>
</dbReference>
<dbReference type="SMART" id="SM00028">
    <property type="entry name" value="TPR"/>
    <property type="match status" value="4"/>
</dbReference>
<dbReference type="Gene3D" id="1.10.1130.10">
    <property type="entry name" value="Flavocytochrome C3, Chain A"/>
    <property type="match status" value="2"/>
</dbReference>
<dbReference type="Gene3D" id="1.25.10.10">
    <property type="entry name" value="Leucine-rich Repeat Variant"/>
    <property type="match status" value="1"/>
</dbReference>
<sequence length="796" mass="87136">MFRDLSEVGETGGLMWWWGGFECLGKRLWKKTSLGSGHFPGARTCCAESMGQARKRHGAEAGTTRGGGGGIWIIAVLVAAVVAGGVGWWLSRKPEAPVVPVAEAKAAPAPVIPPEDKVHAGYAGSASCKDCHQAAHEKWMTSNHHFAERMPDAKLDGPAFDPAHPISHGRQTSEAKLDEKGLMQLITQGLDKSKQSFPVRRVIGHDPLRQFLIEGPGGRMQAAELAWDPHKSEWFDVYGTEDRQPGEWGHWTGRGMNWNAQCANCHNTRLRKNYEPETDSYHTRMAEMSVGCESCHGPMKAHVDWQATKTTQAAEAKDPTLKPFSRDQMLETCGACHARRGEVTGDLVPGESFYDHFNLTVPDGSDLFYADGQVHEEDYEFTAFLGSKMHAAGVRCVDCHDPHTGKRVLEGNALCMQCHAGGAPRPGVTKPAPVIDPVAHSHHGEASAGNLCTSCHMPVTDYMQRHPRHDHGYTIPDPLMTKEYGIPNACSRCHTDKDVKWAMEATEKWYGGKMNRPTRARTDLFSRAKLGDPASRQQLIDFLKQPNEPLWQTSAVHLLGTWAGEPAATASLLAQLKHPSPLVREAAARSGGVLALEGDEATRAALKPLLEDPVRSVRVAAAWMLRDTVDPESRAGTELLHMLRIGADQPIGQMQLGQYEFARKNAAVALGHFRKAVEWDPNSAPFHHDLAVALSASGDATGAIRELQQAVKLAPEMAEYHYKLALAWNEAGSLQNAIASLEETVKRDPGMGRAWYNLAAAYAQSGRKQQAMEAAQRAAAINPQDPRVIQLLRSLR</sequence>
<dbReference type="AlphaFoldDB" id="A0A975J0M7"/>
<dbReference type="RefSeq" id="WP_211632070.1">
    <property type="nucleotide sequence ID" value="NZ_CP073100.1"/>
</dbReference>
<proteinExistence type="predicted"/>
<name>A0A975J0M7_9BACT</name>
<dbReference type="InterPro" id="IPR011989">
    <property type="entry name" value="ARM-like"/>
</dbReference>
<dbReference type="Pfam" id="PF09699">
    <property type="entry name" value="Paired_CXXCH_1"/>
    <property type="match status" value="1"/>
</dbReference>
<dbReference type="Pfam" id="PF13435">
    <property type="entry name" value="Cytochrome_C554"/>
    <property type="match status" value="1"/>
</dbReference>
<keyword evidence="3" id="KW-0812">Transmembrane</keyword>
<dbReference type="InterPro" id="IPR011990">
    <property type="entry name" value="TPR-like_helical_dom_sf"/>
</dbReference>
<dbReference type="Pfam" id="PF14559">
    <property type="entry name" value="TPR_19"/>
    <property type="match status" value="2"/>
</dbReference>
<dbReference type="KEGG" id="lamb:KBB96_02905"/>
<evidence type="ECO:0000256" key="2">
    <source>
        <dbReference type="PROSITE-ProRule" id="PRU00339"/>
    </source>
</evidence>
<dbReference type="InterPro" id="IPR019734">
    <property type="entry name" value="TPR_rpt"/>
</dbReference>
<dbReference type="SUPFAM" id="SSF48695">
    <property type="entry name" value="Multiheme cytochromes"/>
    <property type="match status" value="1"/>
</dbReference>
<dbReference type="InterPro" id="IPR023155">
    <property type="entry name" value="Cyt_c-552/4"/>
</dbReference>
<dbReference type="InterPro" id="IPR051829">
    <property type="entry name" value="Multiheme_Cytochr_ET"/>
</dbReference>
<keyword evidence="3" id="KW-1133">Transmembrane helix</keyword>
<dbReference type="Proteomes" id="UP000676169">
    <property type="component" value="Chromosome"/>
</dbReference>
<keyword evidence="3" id="KW-0472">Membrane</keyword>
<evidence type="ECO:0000313" key="7">
    <source>
        <dbReference type="Proteomes" id="UP000676169"/>
    </source>
</evidence>
<evidence type="ECO:0000313" key="6">
    <source>
        <dbReference type="EMBL" id="QUE51847.1"/>
    </source>
</evidence>
<keyword evidence="2" id="KW-0802">TPR repeat</keyword>
<keyword evidence="7" id="KW-1185">Reference proteome</keyword>
<gene>
    <name evidence="6" type="ORF">KBB96_02905</name>
</gene>
<evidence type="ECO:0000259" key="4">
    <source>
        <dbReference type="Pfam" id="PF09699"/>
    </source>
</evidence>
<organism evidence="6 7">
    <name type="scientific">Luteolibacter ambystomatis</name>
    <dbReference type="NCBI Taxonomy" id="2824561"/>
    <lineage>
        <taxon>Bacteria</taxon>
        <taxon>Pseudomonadati</taxon>
        <taxon>Verrucomicrobiota</taxon>
        <taxon>Verrucomicrobiia</taxon>
        <taxon>Verrucomicrobiales</taxon>
        <taxon>Verrucomicrobiaceae</taxon>
        <taxon>Luteolibacter</taxon>
    </lineage>
</organism>
<feature type="repeat" description="TPR" evidence="2">
    <location>
        <begin position="752"/>
        <end position="785"/>
    </location>
</feature>
<dbReference type="InterPro" id="IPR036280">
    <property type="entry name" value="Multihaem_cyt_sf"/>
</dbReference>
<dbReference type="PANTHER" id="PTHR35038:SF8">
    <property type="entry name" value="C-TYPE POLYHEME CYTOCHROME OMCC"/>
    <property type="match status" value="1"/>
</dbReference>
<feature type="domain" description="Cytochrome c-552/4" evidence="5">
    <location>
        <begin position="257"/>
        <end position="297"/>
    </location>
</feature>
<dbReference type="Gene3D" id="1.25.40.10">
    <property type="entry name" value="Tetratricopeptide repeat domain"/>
    <property type="match status" value="1"/>
</dbReference>
<reference evidence="6" key="1">
    <citation type="submission" date="2021-04" db="EMBL/GenBank/DDBJ databases">
        <title>Luteolibacter sp. 32A isolated from the skin of an Anderson's salamander (Ambystoma andersonii).</title>
        <authorList>
            <person name="Spergser J."/>
            <person name="Busse H.-J."/>
        </authorList>
    </citation>
    <scope>NUCLEOTIDE SEQUENCE</scope>
    <source>
        <strain evidence="6">32A</strain>
    </source>
</reference>
<feature type="domain" description="Doubled CXXCH motif" evidence="4">
    <location>
        <begin position="395"/>
        <end position="421"/>
    </location>
</feature>
<protein>
    <submittedName>
        <fullName evidence="6">Tetratricopeptide repeat protein</fullName>
    </submittedName>
</protein>
<dbReference type="PROSITE" id="PS50005">
    <property type="entry name" value="TPR"/>
    <property type="match status" value="1"/>
</dbReference>
<keyword evidence="1" id="KW-0732">Signal</keyword>